<protein>
    <submittedName>
        <fullName evidence="1">Uncharacterized protein</fullName>
    </submittedName>
</protein>
<accession>A0A246DUB4</accession>
<dbReference type="RefSeq" id="WP_088395806.1">
    <property type="nucleotide sequence ID" value="NZ_MXPU01000013.1"/>
</dbReference>
<dbReference type="Proteomes" id="UP000197269">
    <property type="component" value="Unassembled WGS sequence"/>
</dbReference>
<gene>
    <name evidence="1" type="ORF">B5E41_20145</name>
</gene>
<evidence type="ECO:0000313" key="2">
    <source>
        <dbReference type="Proteomes" id="UP000197269"/>
    </source>
</evidence>
<organism evidence="1 2">
    <name type="scientific">Rhizobium esperanzae</name>
    <dbReference type="NCBI Taxonomy" id="1967781"/>
    <lineage>
        <taxon>Bacteria</taxon>
        <taxon>Pseudomonadati</taxon>
        <taxon>Pseudomonadota</taxon>
        <taxon>Alphaproteobacteria</taxon>
        <taxon>Hyphomicrobiales</taxon>
        <taxon>Rhizobiaceae</taxon>
        <taxon>Rhizobium/Agrobacterium group</taxon>
        <taxon>Rhizobium</taxon>
    </lineage>
</organism>
<dbReference type="EMBL" id="MXPU01000013">
    <property type="protein sequence ID" value="OWO93116.1"/>
    <property type="molecule type" value="Genomic_DNA"/>
</dbReference>
<proteinExistence type="predicted"/>
<dbReference type="AlphaFoldDB" id="A0A246DUB4"/>
<sequence length="71" mass="8136">MIKIEFDTPTIFSAQWHRPEIRPFSASSRHPVNQLRDIPGASMTINRVVVKRSLKRFGRWASEDGGECRPA</sequence>
<name>A0A246DUB4_9HYPH</name>
<evidence type="ECO:0000313" key="1">
    <source>
        <dbReference type="EMBL" id="OWO93116.1"/>
    </source>
</evidence>
<reference evidence="1 2" key="1">
    <citation type="submission" date="2017-03" db="EMBL/GenBank/DDBJ databases">
        <title>Genome of strain Rhizobium sp. CNPSo 668.</title>
        <authorList>
            <person name="Ribeiro R."/>
        </authorList>
    </citation>
    <scope>NUCLEOTIDE SEQUENCE [LARGE SCALE GENOMIC DNA]</scope>
    <source>
        <strain evidence="1 2">CNPSo 668</strain>
    </source>
</reference>
<comment type="caution">
    <text evidence="1">The sequence shown here is derived from an EMBL/GenBank/DDBJ whole genome shotgun (WGS) entry which is preliminary data.</text>
</comment>